<dbReference type="GeneID" id="27666772"/>
<gene>
    <name evidence="1" type="ORF">SPSK_04697</name>
</gene>
<evidence type="ECO:0000313" key="2">
    <source>
        <dbReference type="Proteomes" id="UP000033710"/>
    </source>
</evidence>
<accession>A0A0F2M287</accession>
<dbReference type="EMBL" id="AXCR01000010">
    <property type="protein sequence ID" value="KJR83204.1"/>
    <property type="molecule type" value="Genomic_DNA"/>
</dbReference>
<dbReference type="Proteomes" id="UP000033710">
    <property type="component" value="Unassembled WGS sequence"/>
</dbReference>
<organism evidence="1 2">
    <name type="scientific">Sporothrix schenckii 1099-18</name>
    <dbReference type="NCBI Taxonomy" id="1397361"/>
    <lineage>
        <taxon>Eukaryota</taxon>
        <taxon>Fungi</taxon>
        <taxon>Dikarya</taxon>
        <taxon>Ascomycota</taxon>
        <taxon>Pezizomycotina</taxon>
        <taxon>Sordariomycetes</taxon>
        <taxon>Sordariomycetidae</taxon>
        <taxon>Ophiostomatales</taxon>
        <taxon>Ophiostomataceae</taxon>
        <taxon>Sporothrix</taxon>
    </lineage>
</organism>
<dbReference type="VEuPathDB" id="FungiDB:SPSK_04697"/>
<name>A0A0F2M287_SPOSC</name>
<dbReference type="RefSeq" id="XP_016585880.1">
    <property type="nucleotide sequence ID" value="XM_016731495.1"/>
</dbReference>
<dbReference type="KEGG" id="ssck:SPSK_04697"/>
<protein>
    <submittedName>
        <fullName evidence="1">Uncharacterized protein</fullName>
    </submittedName>
</protein>
<sequence length="109" mass="12200">MQENGRVNVAAVGYSAFRSEDGPGLVPFLLLPTVDQNDIVLEAPKWRVARFCREERPGEKEVLSELKNRDRELPACRSESSERLARRCGAYVSDDLQLSLVVVVVVVVE</sequence>
<reference evidence="1 2" key="2">
    <citation type="journal article" date="2015" name="Eukaryot. Cell">
        <title>Asexual propagation of a virulent clone complex in a human and feline outbreak of sporotrichosis.</title>
        <authorList>
            <person name="Teixeira Mde M."/>
            <person name="Rodrigues A.M."/>
            <person name="Tsui C.K."/>
            <person name="de Almeida L.G."/>
            <person name="Van Diepeningen A.D."/>
            <person name="van den Ende B.G."/>
            <person name="Fernandes G.F."/>
            <person name="Kano R."/>
            <person name="Hamelin R.C."/>
            <person name="Lopes-Bezerra L.M."/>
            <person name="Vasconcelos A.T."/>
            <person name="de Hoog S."/>
            <person name="de Camargo Z.P."/>
            <person name="Felipe M.S."/>
        </authorList>
    </citation>
    <scope>NUCLEOTIDE SEQUENCE [LARGE SCALE GENOMIC DNA]</scope>
    <source>
        <strain evidence="1 2">1099-18</strain>
    </source>
</reference>
<comment type="caution">
    <text evidence="1">The sequence shown here is derived from an EMBL/GenBank/DDBJ whole genome shotgun (WGS) entry which is preliminary data.</text>
</comment>
<evidence type="ECO:0000313" key="1">
    <source>
        <dbReference type="EMBL" id="KJR83204.1"/>
    </source>
</evidence>
<dbReference type="AlphaFoldDB" id="A0A0F2M287"/>
<reference evidence="1 2" key="1">
    <citation type="journal article" date="2014" name="BMC Genomics">
        <title>Comparative genomics of the major fungal agents of human and animal Sporotrichosis: Sporothrix schenckii and Sporothrix brasiliensis.</title>
        <authorList>
            <person name="Teixeira M.M."/>
            <person name="de Almeida L.G."/>
            <person name="Kubitschek-Barreira P."/>
            <person name="Alves F.L."/>
            <person name="Kioshima E.S."/>
            <person name="Abadio A.K."/>
            <person name="Fernandes L."/>
            <person name="Derengowski L.S."/>
            <person name="Ferreira K.S."/>
            <person name="Souza R.C."/>
            <person name="Ruiz J.C."/>
            <person name="de Andrade N.C."/>
            <person name="Paes H.C."/>
            <person name="Nicola A.M."/>
            <person name="Albuquerque P."/>
            <person name="Gerber A.L."/>
            <person name="Martins V.P."/>
            <person name="Peconick L.D."/>
            <person name="Neto A.V."/>
            <person name="Chaucanez C.B."/>
            <person name="Silva P.A."/>
            <person name="Cunha O.L."/>
            <person name="de Oliveira F.F."/>
            <person name="dos Santos T.C."/>
            <person name="Barros A.L."/>
            <person name="Soares M.A."/>
            <person name="de Oliveira L.M."/>
            <person name="Marini M.M."/>
            <person name="Villalobos-Duno H."/>
            <person name="Cunha M.M."/>
            <person name="de Hoog S."/>
            <person name="da Silveira J.F."/>
            <person name="Henrissat B."/>
            <person name="Nino-Vega G.A."/>
            <person name="Cisalpino P.S."/>
            <person name="Mora-Montes H.M."/>
            <person name="Almeida S.R."/>
            <person name="Stajich J.E."/>
            <person name="Lopes-Bezerra L.M."/>
            <person name="Vasconcelos A.T."/>
            <person name="Felipe M.S."/>
        </authorList>
    </citation>
    <scope>NUCLEOTIDE SEQUENCE [LARGE SCALE GENOMIC DNA]</scope>
    <source>
        <strain evidence="1 2">1099-18</strain>
    </source>
</reference>
<proteinExistence type="predicted"/>